<evidence type="ECO:0000256" key="1">
    <source>
        <dbReference type="SAM" id="MobiDB-lite"/>
    </source>
</evidence>
<evidence type="ECO:0000313" key="4">
    <source>
        <dbReference type="Proteomes" id="UP001247307"/>
    </source>
</evidence>
<comment type="caution">
    <text evidence="3">The sequence shown here is derived from an EMBL/GenBank/DDBJ whole genome shotgun (WGS) entry which is preliminary data.</text>
</comment>
<gene>
    <name evidence="3" type="ORF">J2S35_001213</name>
</gene>
<dbReference type="EMBL" id="JAVDUI010000001">
    <property type="protein sequence ID" value="MDR6892273.1"/>
    <property type="molecule type" value="Genomic_DNA"/>
</dbReference>
<protein>
    <recommendedName>
        <fullName evidence="2">SseB protein N-terminal domain-containing protein</fullName>
    </recommendedName>
</protein>
<feature type="region of interest" description="Disordered" evidence="1">
    <location>
        <begin position="127"/>
        <end position="162"/>
    </location>
</feature>
<accession>A0AAE3YHZ4</accession>
<name>A0AAE3YHZ4_9MICC</name>
<dbReference type="Pfam" id="PF07179">
    <property type="entry name" value="SseB"/>
    <property type="match status" value="1"/>
</dbReference>
<keyword evidence="4" id="KW-1185">Reference proteome</keyword>
<sequence>MTSAPDLSDLIREGRAGRLSQPDFARAFAETRILVLLATPAEGDSVQPLVLELPNGEPAVAAFSGPGAVVDDYLQAAPHPIAMTGRELLEMLPEGVGLALNPGQEHSLPIEPDEVRLFGFVALSPASAPDDAAGAPAEPAGGPEDTAHGDAAAPEGAPSREQ</sequence>
<dbReference type="InterPro" id="IPR009839">
    <property type="entry name" value="SseB_N"/>
</dbReference>
<dbReference type="RefSeq" id="WP_309851019.1">
    <property type="nucleotide sequence ID" value="NZ_BAAAIU010000003.1"/>
</dbReference>
<organism evidence="3 4">
    <name type="scientific">Falsarthrobacter nasiphocae</name>
    <dbReference type="NCBI Taxonomy" id="189863"/>
    <lineage>
        <taxon>Bacteria</taxon>
        <taxon>Bacillati</taxon>
        <taxon>Actinomycetota</taxon>
        <taxon>Actinomycetes</taxon>
        <taxon>Micrococcales</taxon>
        <taxon>Micrococcaceae</taxon>
        <taxon>Falsarthrobacter</taxon>
    </lineage>
</organism>
<feature type="compositionally biased region" description="Low complexity" evidence="1">
    <location>
        <begin position="127"/>
        <end position="144"/>
    </location>
</feature>
<proteinExistence type="predicted"/>
<reference evidence="3" key="1">
    <citation type="submission" date="2023-07" db="EMBL/GenBank/DDBJ databases">
        <title>Sequencing the genomes of 1000 actinobacteria strains.</title>
        <authorList>
            <person name="Klenk H.-P."/>
        </authorList>
    </citation>
    <scope>NUCLEOTIDE SEQUENCE</scope>
    <source>
        <strain evidence="3">DSM 13988</strain>
    </source>
</reference>
<evidence type="ECO:0000313" key="3">
    <source>
        <dbReference type="EMBL" id="MDR6892273.1"/>
    </source>
</evidence>
<dbReference type="AlphaFoldDB" id="A0AAE3YHZ4"/>
<feature type="domain" description="SseB protein N-terminal" evidence="2">
    <location>
        <begin position="14"/>
        <end position="116"/>
    </location>
</feature>
<evidence type="ECO:0000259" key="2">
    <source>
        <dbReference type="Pfam" id="PF07179"/>
    </source>
</evidence>
<dbReference type="Proteomes" id="UP001247307">
    <property type="component" value="Unassembled WGS sequence"/>
</dbReference>